<name>A0ABD0J1K2_9CAEN</name>
<evidence type="ECO:0000256" key="3">
    <source>
        <dbReference type="ARBA" id="ARBA00022692"/>
    </source>
</evidence>
<evidence type="ECO:0000256" key="2">
    <source>
        <dbReference type="ARBA" id="ARBA00022448"/>
    </source>
</evidence>
<dbReference type="InterPro" id="IPR052076">
    <property type="entry name" value="TRP_cation_channel"/>
</dbReference>
<evidence type="ECO:0000256" key="7">
    <source>
        <dbReference type="ARBA" id="ARBA00023065"/>
    </source>
</evidence>
<organism evidence="13 14">
    <name type="scientific">Batillaria attramentaria</name>
    <dbReference type="NCBI Taxonomy" id="370345"/>
    <lineage>
        <taxon>Eukaryota</taxon>
        <taxon>Metazoa</taxon>
        <taxon>Spiralia</taxon>
        <taxon>Lophotrochozoa</taxon>
        <taxon>Mollusca</taxon>
        <taxon>Gastropoda</taxon>
        <taxon>Caenogastropoda</taxon>
        <taxon>Sorbeoconcha</taxon>
        <taxon>Cerithioidea</taxon>
        <taxon>Batillariidae</taxon>
        <taxon>Batillaria</taxon>
    </lineage>
</organism>
<keyword evidence="5 11" id="KW-1133">Transmembrane helix</keyword>
<evidence type="ECO:0000256" key="8">
    <source>
        <dbReference type="ARBA" id="ARBA00023136"/>
    </source>
</evidence>
<evidence type="ECO:0000259" key="12">
    <source>
        <dbReference type="Pfam" id="PF00520"/>
    </source>
</evidence>
<comment type="subcellular location">
    <subcellularLocation>
        <location evidence="1">Membrane</location>
        <topology evidence="1">Multi-pass membrane protein</topology>
    </subcellularLocation>
</comment>
<dbReference type="PANTHER" id="PTHR47143:SF1">
    <property type="entry name" value="ION_TRANS DOMAIN-CONTAINING PROTEIN"/>
    <property type="match status" value="1"/>
</dbReference>
<accession>A0ABD0J1K2</accession>
<keyword evidence="10" id="KW-0407">Ion channel</keyword>
<feature type="transmembrane region" description="Helical" evidence="11">
    <location>
        <begin position="46"/>
        <end position="65"/>
    </location>
</feature>
<dbReference type="PANTHER" id="PTHR47143">
    <property type="entry name" value="TRANSIENT RECEPTOR POTENTIAL CATION CHANNEL PROTEIN PAINLESS"/>
    <property type="match status" value="1"/>
</dbReference>
<keyword evidence="9" id="KW-0325">Glycoprotein</keyword>
<dbReference type="EMBL" id="JACVVK020000747">
    <property type="protein sequence ID" value="KAK7449839.1"/>
    <property type="molecule type" value="Genomic_DNA"/>
</dbReference>
<feature type="transmembrane region" description="Helical" evidence="11">
    <location>
        <begin position="106"/>
        <end position="132"/>
    </location>
</feature>
<dbReference type="GO" id="GO:0034220">
    <property type="term" value="P:monoatomic ion transmembrane transport"/>
    <property type="evidence" value="ECO:0007669"/>
    <property type="project" value="UniProtKB-KW"/>
</dbReference>
<reference evidence="13 14" key="1">
    <citation type="journal article" date="2023" name="Sci. Data">
        <title>Genome assembly of the Korean intertidal mud-creeper Batillaria attramentaria.</title>
        <authorList>
            <person name="Patra A.K."/>
            <person name="Ho P.T."/>
            <person name="Jun S."/>
            <person name="Lee S.J."/>
            <person name="Kim Y."/>
            <person name="Won Y.J."/>
        </authorList>
    </citation>
    <scope>NUCLEOTIDE SEQUENCE [LARGE SCALE GENOMIC DNA]</scope>
    <source>
        <strain evidence="13">Wonlab-2016</strain>
    </source>
</reference>
<sequence>EWQWHFGAIAIFFGWVNLVLYVTQMVSLLGIYVVMFTHTVITFAKFFFVAIIFTVAFALAFYTVLHQEGPFEDVAKSLLKTWVMMIGELDFDNIFNDSSNPPAFPVLAYILFVFFLIIMSILIMNLLVGLAVGDIQAVQNKATLTRLETEVI</sequence>
<dbReference type="AlphaFoldDB" id="A0ABD0J1K2"/>
<proteinExistence type="predicted"/>
<dbReference type="Proteomes" id="UP001519460">
    <property type="component" value="Unassembled WGS sequence"/>
</dbReference>
<dbReference type="GO" id="GO:0016020">
    <property type="term" value="C:membrane"/>
    <property type="evidence" value="ECO:0007669"/>
    <property type="project" value="UniProtKB-SubCell"/>
</dbReference>
<evidence type="ECO:0000256" key="10">
    <source>
        <dbReference type="ARBA" id="ARBA00023303"/>
    </source>
</evidence>
<keyword evidence="8 11" id="KW-0472">Membrane</keyword>
<evidence type="ECO:0000256" key="1">
    <source>
        <dbReference type="ARBA" id="ARBA00004141"/>
    </source>
</evidence>
<keyword evidence="3 11" id="KW-0812">Transmembrane</keyword>
<feature type="non-terminal residue" evidence="13">
    <location>
        <position position="1"/>
    </location>
</feature>
<evidence type="ECO:0000256" key="5">
    <source>
        <dbReference type="ARBA" id="ARBA00022989"/>
    </source>
</evidence>
<evidence type="ECO:0000256" key="11">
    <source>
        <dbReference type="SAM" id="Phobius"/>
    </source>
</evidence>
<comment type="caution">
    <text evidence="13">The sequence shown here is derived from an EMBL/GenBank/DDBJ whole genome shotgun (WGS) entry which is preliminary data.</text>
</comment>
<feature type="transmembrane region" description="Helical" evidence="11">
    <location>
        <begin position="6"/>
        <end position="34"/>
    </location>
</feature>
<evidence type="ECO:0000313" key="13">
    <source>
        <dbReference type="EMBL" id="KAK7449839.1"/>
    </source>
</evidence>
<keyword evidence="4" id="KW-0677">Repeat</keyword>
<dbReference type="InterPro" id="IPR005821">
    <property type="entry name" value="Ion_trans_dom"/>
</dbReference>
<keyword evidence="14" id="KW-1185">Reference proteome</keyword>
<feature type="domain" description="Ion transport" evidence="12">
    <location>
        <begin position="18"/>
        <end position="142"/>
    </location>
</feature>
<keyword evidence="6" id="KW-0040">ANK repeat</keyword>
<protein>
    <recommendedName>
        <fullName evidence="12">Ion transport domain-containing protein</fullName>
    </recommendedName>
</protein>
<dbReference type="Gene3D" id="1.10.287.70">
    <property type="match status" value="1"/>
</dbReference>
<evidence type="ECO:0000256" key="9">
    <source>
        <dbReference type="ARBA" id="ARBA00023180"/>
    </source>
</evidence>
<gene>
    <name evidence="13" type="ORF">BaRGS_00039994</name>
</gene>
<evidence type="ECO:0000256" key="6">
    <source>
        <dbReference type="ARBA" id="ARBA00023043"/>
    </source>
</evidence>
<evidence type="ECO:0000313" key="14">
    <source>
        <dbReference type="Proteomes" id="UP001519460"/>
    </source>
</evidence>
<keyword evidence="2" id="KW-0813">Transport</keyword>
<keyword evidence="7" id="KW-0406">Ion transport</keyword>
<dbReference type="Pfam" id="PF00520">
    <property type="entry name" value="Ion_trans"/>
    <property type="match status" value="1"/>
</dbReference>
<evidence type="ECO:0000256" key="4">
    <source>
        <dbReference type="ARBA" id="ARBA00022737"/>
    </source>
</evidence>